<proteinExistence type="predicted"/>
<evidence type="ECO:0008006" key="3">
    <source>
        <dbReference type="Google" id="ProtNLM"/>
    </source>
</evidence>
<accession>J1I130</accession>
<dbReference type="Proteomes" id="UP000005113">
    <property type="component" value="Unassembled WGS sequence"/>
</dbReference>
<dbReference type="PROSITE" id="PS51257">
    <property type="entry name" value="PROKAR_LIPOPROTEIN"/>
    <property type="match status" value="1"/>
</dbReference>
<name>J1I130_9BACT</name>
<evidence type="ECO:0000313" key="1">
    <source>
        <dbReference type="EMBL" id="EJF51973.1"/>
    </source>
</evidence>
<organism evidence="1 2">
    <name type="scientific">Saprospira grandis DSM 2844</name>
    <dbReference type="NCBI Taxonomy" id="694433"/>
    <lineage>
        <taxon>Bacteria</taxon>
        <taxon>Pseudomonadati</taxon>
        <taxon>Bacteroidota</taxon>
        <taxon>Saprospiria</taxon>
        <taxon>Saprospirales</taxon>
        <taxon>Saprospiraceae</taxon>
        <taxon>Saprospira</taxon>
    </lineage>
</organism>
<dbReference type="AlphaFoldDB" id="J1I130"/>
<sequence length="270" mass="31769">MDMCIKRFLNLFLWLLFLGLSSCQRVQVELDFEQAANELMQQHYHEIGPISDYLSQKQFAANAAAIYRAKRKELGAKSFLRVLDYPEDWEALSDFEQLLFLQNNADLRQLIAEDYAVFEQTVFLNKVLAGSKKRLKDWGKEDVDAFKRLILQLDWGKSKQAFFVDNKADPRLSTYYIDPYEAEAVVLAGRDDKQAVFALFLLDKLLLEEEMSRASKHSYLLCYQTVHLKNRKGQQLHDYGDILYRYELEEKEGQLLVKKHFLNDYKLFIH</sequence>
<reference evidence="2" key="1">
    <citation type="journal article" date="2012" name="Stand. Genomic Sci.">
        <title>Permanent draft genome sequence of the gliding predator Saprospira grandis strain Sa g1 (= HR1).</title>
        <authorList>
            <person name="Mavromatis K."/>
            <person name="Chertkov O."/>
            <person name="Lapidus A."/>
            <person name="Nolan M."/>
            <person name="Lucas S."/>
            <person name="Tice H."/>
            <person name="Del Rio T.G."/>
            <person name="Cheng J.F."/>
            <person name="Han C."/>
            <person name="Tapia R."/>
            <person name="Bruce D."/>
            <person name="Goodwin L.A."/>
            <person name="Pitluck S."/>
            <person name="Huntemann M."/>
            <person name="Liolios K."/>
            <person name="Pagani I."/>
            <person name="Ivanova N."/>
            <person name="Mikhailova N."/>
            <person name="Pati A."/>
            <person name="Chen A."/>
            <person name="Palaniappan K."/>
            <person name="Land M."/>
            <person name="Brambilla E.M."/>
            <person name="Rohde M."/>
            <person name="Spring S."/>
            <person name="Goker M."/>
            <person name="Detter J.C."/>
            <person name="Bristow J."/>
            <person name="Eisen J.A."/>
            <person name="Markowitz V."/>
            <person name="Hugenholtz P."/>
            <person name="Kyrpides N.C."/>
            <person name="Klenk H.P."/>
            <person name="Woyke T."/>
        </authorList>
    </citation>
    <scope>NUCLEOTIDE SEQUENCE [LARGE SCALE GENOMIC DNA]</scope>
    <source>
        <strain evidence="2">DSM 2844</strain>
    </source>
</reference>
<protein>
    <recommendedName>
        <fullName evidence="3">Lipoprotein</fullName>
    </recommendedName>
</protein>
<dbReference type="EMBL" id="JH719942">
    <property type="protein sequence ID" value="EJF51973.1"/>
    <property type="molecule type" value="Genomic_DNA"/>
</dbReference>
<gene>
    <name evidence="1" type="ORF">SapgrDRAFT_0220</name>
</gene>
<evidence type="ECO:0000313" key="2">
    <source>
        <dbReference type="Proteomes" id="UP000005113"/>
    </source>
</evidence>
<dbReference type="HOGENOM" id="CLU_1030114_0_0_10"/>